<dbReference type="EC" id="3.1.-.-" evidence="3"/>
<dbReference type="SUPFAM" id="SSF50118">
    <property type="entry name" value="Cell growth inhibitor/plasmid maintenance toxic component"/>
    <property type="match status" value="1"/>
</dbReference>
<name>A0ABR9PC96_9ACTN</name>
<dbReference type="Proteomes" id="UP000806528">
    <property type="component" value="Unassembled WGS sequence"/>
</dbReference>
<reference evidence="4 5" key="1">
    <citation type="submission" date="2020-09" db="EMBL/GenBank/DDBJ databases">
        <title>Diversity and distribution of actinomycetes associated with coral in the coast of Hainan.</title>
        <authorList>
            <person name="Li F."/>
        </authorList>
    </citation>
    <scope>NUCLEOTIDE SEQUENCE [LARGE SCALE GENOMIC DNA]</scope>
    <source>
        <strain evidence="4 5">HNM0947</strain>
    </source>
</reference>
<dbReference type="InterPro" id="IPR011067">
    <property type="entry name" value="Plasmid_toxin/cell-grow_inhib"/>
</dbReference>
<evidence type="ECO:0000256" key="1">
    <source>
        <dbReference type="ARBA" id="ARBA00007521"/>
    </source>
</evidence>
<dbReference type="PIRSF" id="PIRSF033490">
    <property type="entry name" value="MazF"/>
    <property type="match status" value="1"/>
</dbReference>
<organism evidence="4 5">
    <name type="scientific">Nocardiopsis coralli</name>
    <dbReference type="NCBI Taxonomy" id="2772213"/>
    <lineage>
        <taxon>Bacteria</taxon>
        <taxon>Bacillati</taxon>
        <taxon>Actinomycetota</taxon>
        <taxon>Actinomycetes</taxon>
        <taxon>Streptosporangiales</taxon>
        <taxon>Nocardiopsidaceae</taxon>
        <taxon>Nocardiopsis</taxon>
    </lineage>
</organism>
<accession>A0ABR9PC96</accession>
<dbReference type="Pfam" id="PF02452">
    <property type="entry name" value="PemK_toxin"/>
    <property type="match status" value="1"/>
</dbReference>
<evidence type="ECO:0000256" key="2">
    <source>
        <dbReference type="ARBA" id="ARBA00022649"/>
    </source>
</evidence>
<keyword evidence="3" id="KW-0378">Hydrolase</keyword>
<dbReference type="EMBL" id="JADBGI010000025">
    <property type="protein sequence ID" value="MBE3001466.1"/>
    <property type="molecule type" value="Genomic_DNA"/>
</dbReference>
<comment type="similarity">
    <text evidence="1 3">Belongs to the PemK/MazF family.</text>
</comment>
<comment type="caution">
    <text evidence="4">The sequence shown here is derived from an EMBL/GenBank/DDBJ whole genome shotgun (WGS) entry which is preliminary data.</text>
</comment>
<proteinExistence type="inferred from homology"/>
<keyword evidence="3" id="KW-0540">Nuclease</keyword>
<dbReference type="RefSeq" id="WP_193124062.1">
    <property type="nucleotide sequence ID" value="NZ_JADBGI010000025.1"/>
</dbReference>
<evidence type="ECO:0000256" key="3">
    <source>
        <dbReference type="PIRNR" id="PIRNR033490"/>
    </source>
</evidence>
<gene>
    <name evidence="4" type="ORF">IDM40_22630</name>
</gene>
<keyword evidence="2" id="KW-1277">Toxin-antitoxin system</keyword>
<dbReference type="PANTHER" id="PTHR33988">
    <property type="entry name" value="ENDORIBONUCLEASE MAZF-RELATED"/>
    <property type="match status" value="1"/>
</dbReference>
<keyword evidence="5" id="KW-1185">Reference proteome</keyword>
<sequence>MRRGEIFMADLGEPVGHEQALRRPVLLVNAQPWLDSRPPVVTALPLTRTRRPDPTHVEIEPGASGLKEISYVKCEDLRAISPVRLERRFGHVDEAVMLRVETILRRLLAL</sequence>
<dbReference type="Gene3D" id="2.30.30.110">
    <property type="match status" value="1"/>
</dbReference>
<keyword evidence="3" id="KW-0255">Endonuclease</keyword>
<evidence type="ECO:0000313" key="4">
    <source>
        <dbReference type="EMBL" id="MBE3001466.1"/>
    </source>
</evidence>
<protein>
    <recommendedName>
        <fullName evidence="3">mRNA interferase</fullName>
        <ecNumber evidence="3">3.1.-.-</ecNumber>
    </recommendedName>
</protein>
<dbReference type="InterPro" id="IPR003477">
    <property type="entry name" value="PemK-like"/>
</dbReference>
<evidence type="ECO:0000313" key="5">
    <source>
        <dbReference type="Proteomes" id="UP000806528"/>
    </source>
</evidence>
<comment type="function">
    <text evidence="3">Toxic component of a type II toxin-antitoxin (TA) system.</text>
</comment>